<comment type="caution">
    <text evidence="2">The sequence shown here is derived from an EMBL/GenBank/DDBJ whole genome shotgun (WGS) entry which is preliminary data.</text>
</comment>
<feature type="transmembrane region" description="Helical" evidence="1">
    <location>
        <begin position="213"/>
        <end position="238"/>
    </location>
</feature>
<proteinExistence type="predicted"/>
<feature type="transmembrane region" description="Helical" evidence="1">
    <location>
        <begin position="36"/>
        <end position="54"/>
    </location>
</feature>
<evidence type="ECO:0000256" key="1">
    <source>
        <dbReference type="SAM" id="Phobius"/>
    </source>
</evidence>
<dbReference type="EMBL" id="PPCV01000003">
    <property type="protein sequence ID" value="RXW32734.1"/>
    <property type="molecule type" value="Genomic_DNA"/>
</dbReference>
<evidence type="ECO:0000313" key="2">
    <source>
        <dbReference type="EMBL" id="RXW32734.1"/>
    </source>
</evidence>
<dbReference type="AlphaFoldDB" id="A0A4Q2EJT2"/>
<organism evidence="2 3">
    <name type="scientific">Propioniciclava flava</name>
    <dbReference type="NCBI Taxonomy" id="2072026"/>
    <lineage>
        <taxon>Bacteria</taxon>
        <taxon>Bacillati</taxon>
        <taxon>Actinomycetota</taxon>
        <taxon>Actinomycetes</taxon>
        <taxon>Propionibacteriales</taxon>
        <taxon>Propionibacteriaceae</taxon>
        <taxon>Propioniciclava</taxon>
    </lineage>
</organism>
<keyword evidence="1" id="KW-1133">Transmembrane helix</keyword>
<name>A0A4Q2EJT2_9ACTN</name>
<reference evidence="2 3" key="1">
    <citation type="submission" date="2018-01" db="EMBL/GenBank/DDBJ databases">
        <title>Lactibacter flavus gen. nov., sp. nov., a novel bacterium of the family Propionibacteriaceae isolated from raw milk and dairy products.</title>
        <authorList>
            <person name="Wenning M."/>
            <person name="Breitenwieser F."/>
            <person name="Huptas C."/>
            <person name="von Neubeck M."/>
            <person name="Busse H.-J."/>
            <person name="Scherer S."/>
        </authorList>
    </citation>
    <scope>NUCLEOTIDE SEQUENCE [LARGE SCALE GENOMIC DNA]</scope>
    <source>
        <strain evidence="2 3">VG341</strain>
    </source>
</reference>
<feature type="transmembrane region" description="Helical" evidence="1">
    <location>
        <begin position="12"/>
        <end position="30"/>
    </location>
</feature>
<accession>A0A4Q2EJT2</accession>
<gene>
    <name evidence="2" type="ORF">C1706_06215</name>
</gene>
<keyword evidence="1" id="KW-0472">Membrane</keyword>
<dbReference type="Proteomes" id="UP000290624">
    <property type="component" value="Unassembled WGS sequence"/>
</dbReference>
<keyword evidence="3" id="KW-1185">Reference proteome</keyword>
<keyword evidence="1" id="KW-0812">Transmembrane</keyword>
<evidence type="ECO:0000313" key="3">
    <source>
        <dbReference type="Proteomes" id="UP000290624"/>
    </source>
</evidence>
<dbReference type="OrthoDB" id="9943290at2"/>
<dbReference type="RefSeq" id="WP_129458347.1">
    <property type="nucleotide sequence ID" value="NZ_PPCV01000003.1"/>
</dbReference>
<sequence length="239" mass="25606">MTPRRAQAITTVLGVVFLVVGIVVIVAIPADAPGLLRWGLGIPFLIIGVANLVWAPQFSRERLPEDAEFRPLDTHGQPVVGSVQVQRLALALNRELRDTPHQIETAPDAVRTAYNSGDFYEPGLRSVRQFRWRTTLTATTNPTTFVRLDQEADNRRGGLWSKASVQGGLRMSTSTRITVAGGTTVKQTVSSGEVSHAIEAAMKETGVTVALPVMFWVGMTNAALGILIAAGVVAAVLIG</sequence>
<protein>
    <submittedName>
        <fullName evidence="2">Uncharacterized protein</fullName>
    </submittedName>
</protein>